<dbReference type="PANTHER" id="PTHR45661">
    <property type="entry name" value="SURFACE ANTIGEN"/>
    <property type="match status" value="1"/>
</dbReference>
<dbReference type="SUPFAM" id="SSF52058">
    <property type="entry name" value="L domain-like"/>
    <property type="match status" value="1"/>
</dbReference>
<organism evidence="1">
    <name type="scientific">marine sediment metagenome</name>
    <dbReference type="NCBI Taxonomy" id="412755"/>
    <lineage>
        <taxon>unclassified sequences</taxon>
        <taxon>metagenomes</taxon>
        <taxon>ecological metagenomes</taxon>
    </lineage>
</organism>
<dbReference type="Gene3D" id="3.80.10.10">
    <property type="entry name" value="Ribonuclease Inhibitor"/>
    <property type="match status" value="2"/>
</dbReference>
<gene>
    <name evidence="1" type="ORF">LCGC14_1010440</name>
</gene>
<dbReference type="PANTHER" id="PTHR45661:SF3">
    <property type="entry name" value="IG-LIKE DOMAIN-CONTAINING PROTEIN"/>
    <property type="match status" value="1"/>
</dbReference>
<dbReference type="InterPro" id="IPR026906">
    <property type="entry name" value="LRR_5"/>
</dbReference>
<reference evidence="1" key="1">
    <citation type="journal article" date="2015" name="Nature">
        <title>Complex archaea that bridge the gap between prokaryotes and eukaryotes.</title>
        <authorList>
            <person name="Spang A."/>
            <person name="Saw J.H."/>
            <person name="Jorgensen S.L."/>
            <person name="Zaremba-Niedzwiedzka K."/>
            <person name="Martijn J."/>
            <person name="Lind A.E."/>
            <person name="van Eijk R."/>
            <person name="Schleper C."/>
            <person name="Guy L."/>
            <person name="Ettema T.J."/>
        </authorList>
    </citation>
    <scope>NUCLEOTIDE SEQUENCE</scope>
</reference>
<evidence type="ECO:0000313" key="1">
    <source>
        <dbReference type="EMBL" id="KKN13046.1"/>
    </source>
</evidence>
<name>A0A0F9QIP6_9ZZZZ</name>
<dbReference type="InterPro" id="IPR053139">
    <property type="entry name" value="Surface_bspA-like"/>
</dbReference>
<comment type="caution">
    <text evidence="1">The sequence shown here is derived from an EMBL/GenBank/DDBJ whole genome shotgun (WGS) entry which is preliminary data.</text>
</comment>
<dbReference type="EMBL" id="LAZR01003966">
    <property type="protein sequence ID" value="KKN13046.1"/>
    <property type="molecule type" value="Genomic_DNA"/>
</dbReference>
<dbReference type="InterPro" id="IPR032675">
    <property type="entry name" value="LRR_dom_sf"/>
</dbReference>
<dbReference type="Pfam" id="PF13306">
    <property type="entry name" value="LRR_5"/>
    <property type="match status" value="2"/>
</dbReference>
<protein>
    <recommendedName>
        <fullName evidence="2">Leucine-rich repeat domain-containing protein</fullName>
    </recommendedName>
</protein>
<feature type="non-terminal residue" evidence="1">
    <location>
        <position position="285"/>
    </location>
</feature>
<sequence>MGYIEEEDLEKRLNGIPDYIKYNIKDDFIEIKGLTVEGKKRKVVEIPGKINGIIVKVIASGAFHDRNEIIHINLPNSIIMIGDYAFTKCTSLKKIVLPKNLEYIGENAFLGAKNLKHIKVGEKINHVGNSALYGTEWLEDNTDDYITLGNVLYKYQGKESNVVISENIVAINNWAFSNNMKIKYVTIKNDKCFVAEGTFYQCINLKDILGLNGSIESFVFAYCKSLDYIALKDVEYVGDYAFFMCEKLEQIEEANKIYKEFLSGINEPEFNFVFLDRERFKEFYD</sequence>
<accession>A0A0F9QIP6</accession>
<evidence type="ECO:0008006" key="2">
    <source>
        <dbReference type="Google" id="ProtNLM"/>
    </source>
</evidence>
<dbReference type="AlphaFoldDB" id="A0A0F9QIP6"/>
<proteinExistence type="predicted"/>